<reference evidence="2" key="1">
    <citation type="journal article" date="2013" name="Genetics">
        <title>The draft genome and transcriptome of Panagrellus redivivus are shaped by the harsh demands of a free-living lifestyle.</title>
        <authorList>
            <person name="Srinivasan J."/>
            <person name="Dillman A.R."/>
            <person name="Macchietto M.G."/>
            <person name="Heikkinen L."/>
            <person name="Lakso M."/>
            <person name="Fracchia K.M."/>
            <person name="Antoshechkin I."/>
            <person name="Mortazavi A."/>
            <person name="Wong G."/>
            <person name="Sternberg P.W."/>
        </authorList>
    </citation>
    <scope>NUCLEOTIDE SEQUENCE [LARGE SCALE GENOMIC DNA]</scope>
    <source>
        <strain evidence="2">MT8872</strain>
    </source>
</reference>
<feature type="transmembrane region" description="Helical" evidence="1">
    <location>
        <begin position="203"/>
        <end position="226"/>
    </location>
</feature>
<protein>
    <submittedName>
        <fullName evidence="3">G_PROTEIN_RECEP_F1_2 domain-containing protein</fullName>
    </submittedName>
</protein>
<dbReference type="Proteomes" id="UP000492821">
    <property type="component" value="Unassembled WGS sequence"/>
</dbReference>
<feature type="transmembrane region" description="Helical" evidence="1">
    <location>
        <begin position="247"/>
        <end position="267"/>
    </location>
</feature>
<keyword evidence="1" id="KW-0472">Membrane</keyword>
<dbReference type="PANTHER" id="PTHR23021">
    <property type="entry name" value="SERPENTINE RECEPTOR, CLASS T"/>
    <property type="match status" value="1"/>
</dbReference>
<organism evidence="2 3">
    <name type="scientific">Panagrellus redivivus</name>
    <name type="common">Microworm</name>
    <dbReference type="NCBI Taxonomy" id="6233"/>
    <lineage>
        <taxon>Eukaryota</taxon>
        <taxon>Metazoa</taxon>
        <taxon>Ecdysozoa</taxon>
        <taxon>Nematoda</taxon>
        <taxon>Chromadorea</taxon>
        <taxon>Rhabditida</taxon>
        <taxon>Tylenchina</taxon>
        <taxon>Panagrolaimomorpha</taxon>
        <taxon>Panagrolaimoidea</taxon>
        <taxon>Panagrolaimidae</taxon>
        <taxon>Panagrellus</taxon>
    </lineage>
</organism>
<feature type="transmembrane region" description="Helical" evidence="1">
    <location>
        <begin position="338"/>
        <end position="363"/>
    </location>
</feature>
<feature type="transmembrane region" description="Helical" evidence="1">
    <location>
        <begin position="33"/>
        <end position="58"/>
    </location>
</feature>
<keyword evidence="1" id="KW-1133">Transmembrane helix</keyword>
<feature type="transmembrane region" description="Helical" evidence="1">
    <location>
        <begin position="273"/>
        <end position="294"/>
    </location>
</feature>
<feature type="transmembrane region" description="Helical" evidence="1">
    <location>
        <begin position="515"/>
        <end position="535"/>
    </location>
</feature>
<feature type="transmembrane region" description="Helical" evidence="1">
    <location>
        <begin position="107"/>
        <end position="129"/>
    </location>
</feature>
<sequence>MEALVLQHSKWIEEYNCDAYDPEGYLGDDYDHFWLSISYIVLGAGFLCLYLPCMYAMVKDNLLNESCYKIMLCLAVYDVLGLLTSGIISGIFGLLRFGFCISPITHYILGGFSVFTWFGQVMSALLLALNRCIFLRNEYIANILFGGKRAWIWIAIGPFGWSFIGFLVSRPGILSLSSMVWFFNPHDGYIFDKNMIYISSYHYANNLLAATALPGVYIVFLVIYYLKTNHWTFKNTSYLQQSVFFQSLFISFFTSMLATFYIAIQYIHIPKQFFYVTQVLWIVFSGLASIIYLIMNRSIRRRIFVAVGGSEKLNTFLYLPCVFAMTRNNMLSESCYKIMFILSLYDILGLITCGIVTGFFGVFRYGFCFSPMAHYIVGCFGTFSWFGQVMTAILLALNRCICLQSVYVGNILFDGHRTWIWILIGLLGWSLVGLVVSRPGILNLGTMVWFFNPHAGFIDDDAMVYVSSFHYANNVIAATALPGVYILFLILYYLKTKNWVFKNSNHAQQSVFFQSVLISLFTAILATLYIIVQYVPIPNEYYCIAQLMWIVFSGLASLIYLTMNHSIRKSIVKPIFSKETTVVPYSAPNPAHPFTKFISYLDPH</sequence>
<dbReference type="SUPFAM" id="SSF81321">
    <property type="entry name" value="Family A G protein-coupled receptor-like"/>
    <property type="match status" value="2"/>
</dbReference>
<evidence type="ECO:0000256" key="1">
    <source>
        <dbReference type="SAM" id="Phobius"/>
    </source>
</evidence>
<dbReference type="InterPro" id="IPR019425">
    <property type="entry name" value="7TM_GPCR_serpentine_rcpt_Srt"/>
</dbReference>
<feature type="transmembrane region" description="Helical" evidence="1">
    <location>
        <begin position="418"/>
        <end position="451"/>
    </location>
</feature>
<reference evidence="3" key="2">
    <citation type="submission" date="2020-10" db="UniProtKB">
        <authorList>
            <consortium name="WormBaseParasite"/>
        </authorList>
    </citation>
    <scope>IDENTIFICATION</scope>
</reference>
<dbReference type="Gene3D" id="1.20.1070.10">
    <property type="entry name" value="Rhodopsin 7-helix transmembrane proteins"/>
    <property type="match status" value="2"/>
</dbReference>
<dbReference type="AlphaFoldDB" id="A0A7E4WDX4"/>
<dbReference type="WBParaSite" id="Pan_g9965.t1">
    <property type="protein sequence ID" value="Pan_g9965.t1"/>
    <property type="gene ID" value="Pan_g9965"/>
</dbReference>
<evidence type="ECO:0000313" key="2">
    <source>
        <dbReference type="Proteomes" id="UP000492821"/>
    </source>
</evidence>
<keyword evidence="2" id="KW-1185">Reference proteome</keyword>
<keyword evidence="1" id="KW-0812">Transmembrane</keyword>
<accession>A0A7E4WDX4</accession>
<proteinExistence type="predicted"/>
<feature type="transmembrane region" description="Helical" evidence="1">
    <location>
        <begin position="471"/>
        <end position="494"/>
    </location>
</feature>
<name>A0A7E4WDX4_PANRE</name>
<feature type="transmembrane region" description="Helical" evidence="1">
    <location>
        <begin position="541"/>
        <end position="561"/>
    </location>
</feature>
<feature type="transmembrane region" description="Helical" evidence="1">
    <location>
        <begin position="150"/>
        <end position="183"/>
    </location>
</feature>
<feature type="transmembrane region" description="Helical" evidence="1">
    <location>
        <begin position="70"/>
        <end position="95"/>
    </location>
</feature>
<evidence type="ECO:0000313" key="3">
    <source>
        <dbReference type="WBParaSite" id="Pan_g9965.t1"/>
    </source>
</evidence>
<dbReference type="Pfam" id="PF10321">
    <property type="entry name" value="7TM_GPCR_Srt"/>
    <property type="match status" value="2"/>
</dbReference>
<feature type="transmembrane region" description="Helical" evidence="1">
    <location>
        <begin position="375"/>
        <end position="397"/>
    </location>
</feature>